<dbReference type="SUPFAM" id="SSF50129">
    <property type="entry name" value="GroES-like"/>
    <property type="match status" value="1"/>
</dbReference>
<evidence type="ECO:0000259" key="2">
    <source>
        <dbReference type="SMART" id="SM00829"/>
    </source>
</evidence>
<dbReference type="Gene3D" id="3.40.50.720">
    <property type="entry name" value="NAD(P)-binding Rossmann-like Domain"/>
    <property type="match status" value="1"/>
</dbReference>
<reference evidence="3 4" key="1">
    <citation type="submission" date="2014-02" db="EMBL/GenBank/DDBJ databases">
        <title>The small core and large imbalanced accessory genome model reveals a collaborative survival strategy of Sorangium cellulosum strains in nature.</title>
        <authorList>
            <person name="Han K."/>
            <person name="Peng R."/>
            <person name="Blom J."/>
            <person name="Li Y.-Z."/>
        </authorList>
    </citation>
    <scope>NUCLEOTIDE SEQUENCE [LARGE SCALE GENOMIC DNA]</scope>
    <source>
        <strain evidence="3 4">So0149</strain>
    </source>
</reference>
<dbReference type="Pfam" id="PF00107">
    <property type="entry name" value="ADH_zinc_N"/>
    <property type="match status" value="1"/>
</dbReference>
<evidence type="ECO:0000313" key="3">
    <source>
        <dbReference type="EMBL" id="KYF75176.1"/>
    </source>
</evidence>
<evidence type="ECO:0000313" key="4">
    <source>
        <dbReference type="Proteomes" id="UP000075515"/>
    </source>
</evidence>
<dbReference type="AlphaFoldDB" id="A0A150R5I6"/>
<dbReference type="InterPro" id="IPR020843">
    <property type="entry name" value="ER"/>
</dbReference>
<dbReference type="PANTHER" id="PTHR43205:SF7">
    <property type="entry name" value="PROSTAGLANDIN REDUCTASE 1"/>
    <property type="match status" value="1"/>
</dbReference>
<evidence type="ECO:0000256" key="1">
    <source>
        <dbReference type="ARBA" id="ARBA00023002"/>
    </source>
</evidence>
<accession>A0A150R5I6</accession>
<dbReference type="InterPro" id="IPR045010">
    <property type="entry name" value="MDR_fam"/>
</dbReference>
<dbReference type="Pfam" id="PF16884">
    <property type="entry name" value="ADH_N_2"/>
    <property type="match status" value="1"/>
</dbReference>
<name>A0A150R5I6_SORCE</name>
<proteinExistence type="predicted"/>
<gene>
    <name evidence="3" type="ORF">BE18_22225</name>
</gene>
<dbReference type="FunFam" id="3.40.50.720:FF:000121">
    <property type="entry name" value="Prostaglandin reductase 2"/>
    <property type="match status" value="1"/>
</dbReference>
<keyword evidence="1" id="KW-0560">Oxidoreductase</keyword>
<dbReference type="Gene3D" id="3.90.180.10">
    <property type="entry name" value="Medium-chain alcohol dehydrogenases, catalytic domain"/>
    <property type="match status" value="1"/>
</dbReference>
<organism evidence="3 4">
    <name type="scientific">Sorangium cellulosum</name>
    <name type="common">Polyangium cellulosum</name>
    <dbReference type="NCBI Taxonomy" id="56"/>
    <lineage>
        <taxon>Bacteria</taxon>
        <taxon>Pseudomonadati</taxon>
        <taxon>Myxococcota</taxon>
        <taxon>Polyangia</taxon>
        <taxon>Polyangiales</taxon>
        <taxon>Polyangiaceae</taxon>
        <taxon>Sorangium</taxon>
    </lineage>
</organism>
<dbReference type="PANTHER" id="PTHR43205">
    <property type="entry name" value="PROSTAGLANDIN REDUCTASE"/>
    <property type="match status" value="1"/>
</dbReference>
<feature type="domain" description="Enoyl reductase (ER)" evidence="2">
    <location>
        <begin position="22"/>
        <end position="334"/>
    </location>
</feature>
<dbReference type="SMART" id="SM00829">
    <property type="entry name" value="PKS_ER"/>
    <property type="match status" value="1"/>
</dbReference>
<dbReference type="InterPro" id="IPR041694">
    <property type="entry name" value="ADH_N_2"/>
</dbReference>
<protein>
    <submittedName>
        <fullName evidence="3">NADP-dependent oxidoreductase</fullName>
    </submittedName>
</protein>
<dbReference type="Proteomes" id="UP000075515">
    <property type="component" value="Unassembled WGS sequence"/>
</dbReference>
<dbReference type="CDD" id="cd05288">
    <property type="entry name" value="PGDH"/>
    <property type="match status" value="1"/>
</dbReference>
<dbReference type="InterPro" id="IPR036291">
    <property type="entry name" value="NAD(P)-bd_dom_sf"/>
</dbReference>
<dbReference type="InterPro" id="IPR011032">
    <property type="entry name" value="GroES-like_sf"/>
</dbReference>
<sequence length="339" mass="36439">MIQGVNRQWRLAVRPIGPIDQGLFRWIEEPIPAPATGGQILVRNLYLSIDPTQREWMVHDTYLPAIRIGDVMRSLAVGRVESSTHPSYARGDLVQGLFGWQDYALVDATIPGAATRLPPGMPITRALSTLGLTGLTAYFGLLDVGRVAAGETVVVSGAAGATGSVAGQIARIKQCRVIGIAGGAEKCAWLTREAGFTAAIDYKSEDVRARLRELCPNGVDVYFDNVGGRILDAALAELALRGRVVLCGAISSYGVTELPPGPKNYMNLILKRGRMEGFIIIDYVQRFGAAVQELSGWIAAGQIKDQVDVQGGLENAPQALRRLFSGENRGKQLVKIADS</sequence>
<dbReference type="SUPFAM" id="SSF51735">
    <property type="entry name" value="NAD(P)-binding Rossmann-fold domains"/>
    <property type="match status" value="1"/>
</dbReference>
<dbReference type="GO" id="GO:0016628">
    <property type="term" value="F:oxidoreductase activity, acting on the CH-CH group of donors, NAD or NADP as acceptor"/>
    <property type="evidence" value="ECO:0007669"/>
    <property type="project" value="InterPro"/>
</dbReference>
<dbReference type="EMBL" id="JEMC01004169">
    <property type="protein sequence ID" value="KYF75176.1"/>
    <property type="molecule type" value="Genomic_DNA"/>
</dbReference>
<comment type="caution">
    <text evidence="3">The sequence shown here is derived from an EMBL/GenBank/DDBJ whole genome shotgun (WGS) entry which is preliminary data.</text>
</comment>
<dbReference type="InterPro" id="IPR013149">
    <property type="entry name" value="ADH-like_C"/>
</dbReference>